<evidence type="ECO:0000313" key="3">
    <source>
        <dbReference type="Proteomes" id="UP000490060"/>
    </source>
</evidence>
<gene>
    <name evidence="2" type="ORF">TNO010_400060</name>
</gene>
<evidence type="ECO:0000313" key="2">
    <source>
        <dbReference type="EMBL" id="SOU89485.1"/>
    </source>
</evidence>
<proteinExistence type="predicted"/>
<dbReference type="RefSeq" id="WP_172505724.1">
    <property type="nucleotide sequence ID" value="NZ_OENE01000035.1"/>
</dbReference>
<feature type="domain" description="M23ase beta-sheet core" evidence="1">
    <location>
        <begin position="34"/>
        <end position="142"/>
    </location>
</feature>
<dbReference type="EMBL" id="OENE01000035">
    <property type="protein sequence ID" value="SOU89485.1"/>
    <property type="molecule type" value="Genomic_DNA"/>
</dbReference>
<sequence length="147" mass="16783">MHAPLKKIIDRGNDPTGFGHFGAKRGWRNGKRRYHRGHDILSVPGESITSMIYGTVTKVGYMYSSPKSSHLRYVEVTNDLFRIRLCYLESCVKVGDVVCAGQRVGYAENVAKYHNRNKKKGQSLMLNHLHVEMYKDGVLINPKEYLI</sequence>
<reference evidence="2 3" key="1">
    <citation type="submission" date="2017-11" db="EMBL/GenBank/DDBJ databases">
        <authorList>
            <person name="Duchaud E."/>
        </authorList>
    </citation>
    <scope>NUCLEOTIDE SEQUENCE [LARGE SCALE GENOMIC DNA]</scope>
    <source>
        <strain evidence="2 3">TNO010</strain>
    </source>
</reference>
<evidence type="ECO:0000259" key="1">
    <source>
        <dbReference type="Pfam" id="PF01551"/>
    </source>
</evidence>
<organism evidence="2 3">
    <name type="scientific">Tenacibaculum finnmarkense genomovar ulcerans</name>
    <dbReference type="NCBI Taxonomy" id="2781388"/>
    <lineage>
        <taxon>Bacteria</taxon>
        <taxon>Pseudomonadati</taxon>
        <taxon>Bacteroidota</taxon>
        <taxon>Flavobacteriia</taxon>
        <taxon>Flavobacteriales</taxon>
        <taxon>Flavobacteriaceae</taxon>
        <taxon>Tenacibaculum</taxon>
        <taxon>Tenacibaculum finnmarkense</taxon>
    </lineage>
</organism>
<dbReference type="AlphaFoldDB" id="A0A2I2MAB9"/>
<dbReference type="SUPFAM" id="SSF51261">
    <property type="entry name" value="Duplicated hybrid motif"/>
    <property type="match status" value="1"/>
</dbReference>
<protein>
    <recommendedName>
        <fullName evidence="1">M23ase beta-sheet core domain-containing protein</fullName>
    </recommendedName>
</protein>
<dbReference type="Gene3D" id="2.70.70.10">
    <property type="entry name" value="Glucose Permease (Domain IIA)"/>
    <property type="match status" value="1"/>
</dbReference>
<dbReference type="Pfam" id="PF01551">
    <property type="entry name" value="Peptidase_M23"/>
    <property type="match status" value="1"/>
</dbReference>
<dbReference type="InterPro" id="IPR011055">
    <property type="entry name" value="Dup_hybrid_motif"/>
</dbReference>
<name>A0A2I2MAB9_9FLAO</name>
<accession>A0A2I2MAB9</accession>
<dbReference type="Proteomes" id="UP000490060">
    <property type="component" value="Unassembled WGS sequence"/>
</dbReference>
<dbReference type="InterPro" id="IPR016047">
    <property type="entry name" value="M23ase_b-sheet_dom"/>
</dbReference>